<dbReference type="RefSeq" id="XP_005762923.1">
    <property type="nucleotide sequence ID" value="XM_005762866.1"/>
</dbReference>
<dbReference type="PROSITE" id="PS50234">
    <property type="entry name" value="VWFA"/>
    <property type="match status" value="1"/>
</dbReference>
<sequence length="432" mass="45518">MAIRAMAIRSLLLAIAALVARVAGQDVKCDVPLELVLLIDTSGSASDTYCLTEKMFYDSASLCTSGCTAGSGGEKCGPGGAAIRNFVQILKGLFEISESAVRVSVIQFPSPSTAQQSPYPPIERVPLTGNAATLSAAIDQISDPQGGTNIGAALTMARTDAFISARQDVPQAVMLIADGEQSAGLSPSPKDAADALKREGVQVASVPAGAFEAQELDAVQTYLQDNFCRLYKRQIEGGILEELSSLTTPPTRLANGTNAVFRSITAGSVLVQIDATGCDSAFVAFEGSLARDVGYDGVYVAFDRGFYDTIENGIKHNPKKMYDPVGSQPAAYGGFYNTIENGIKHNPKKMYDPVGSQPEAKACGGLSSQTGGGAWCNERKLKENERKLQEIDPAVLRRKVCSLAGTVSAIAGPGSPLYSKGFRGGPQRRHHP</sequence>
<dbReference type="PANTHER" id="PTHR24020:SF20">
    <property type="entry name" value="PH DOMAIN-CONTAINING PROTEIN"/>
    <property type="match status" value="1"/>
</dbReference>
<reference evidence="5" key="1">
    <citation type="journal article" date="2013" name="Nature">
        <title>Pan genome of the phytoplankton Emiliania underpins its global distribution.</title>
        <authorList>
            <person name="Read B.A."/>
            <person name="Kegel J."/>
            <person name="Klute M.J."/>
            <person name="Kuo A."/>
            <person name="Lefebvre S.C."/>
            <person name="Maumus F."/>
            <person name="Mayer C."/>
            <person name="Miller J."/>
            <person name="Monier A."/>
            <person name="Salamov A."/>
            <person name="Young J."/>
            <person name="Aguilar M."/>
            <person name="Claverie J.M."/>
            <person name="Frickenhaus S."/>
            <person name="Gonzalez K."/>
            <person name="Herman E.K."/>
            <person name="Lin Y.C."/>
            <person name="Napier J."/>
            <person name="Ogata H."/>
            <person name="Sarno A.F."/>
            <person name="Shmutz J."/>
            <person name="Schroeder D."/>
            <person name="de Vargas C."/>
            <person name="Verret F."/>
            <person name="von Dassow P."/>
            <person name="Valentin K."/>
            <person name="Van de Peer Y."/>
            <person name="Wheeler G."/>
            <person name="Dacks J.B."/>
            <person name="Delwiche C.F."/>
            <person name="Dyhrman S.T."/>
            <person name="Glockner G."/>
            <person name="John U."/>
            <person name="Richards T."/>
            <person name="Worden A.Z."/>
            <person name="Zhang X."/>
            <person name="Grigoriev I.V."/>
            <person name="Allen A.E."/>
            <person name="Bidle K."/>
            <person name="Borodovsky M."/>
            <person name="Bowler C."/>
            <person name="Brownlee C."/>
            <person name="Cock J.M."/>
            <person name="Elias M."/>
            <person name="Gladyshev V.N."/>
            <person name="Groth M."/>
            <person name="Guda C."/>
            <person name="Hadaegh A."/>
            <person name="Iglesias-Rodriguez M.D."/>
            <person name="Jenkins J."/>
            <person name="Jones B.M."/>
            <person name="Lawson T."/>
            <person name="Leese F."/>
            <person name="Lindquist E."/>
            <person name="Lobanov A."/>
            <person name="Lomsadze A."/>
            <person name="Malik S.B."/>
            <person name="Marsh M.E."/>
            <person name="Mackinder L."/>
            <person name="Mock T."/>
            <person name="Mueller-Roeber B."/>
            <person name="Pagarete A."/>
            <person name="Parker M."/>
            <person name="Probert I."/>
            <person name="Quesneville H."/>
            <person name="Raines C."/>
            <person name="Rensing S.A."/>
            <person name="Riano-Pachon D.M."/>
            <person name="Richier S."/>
            <person name="Rokitta S."/>
            <person name="Shiraiwa Y."/>
            <person name="Soanes D.M."/>
            <person name="van der Giezen M."/>
            <person name="Wahlund T.M."/>
            <person name="Williams B."/>
            <person name="Wilson W."/>
            <person name="Wolfe G."/>
            <person name="Wurch L.L."/>
        </authorList>
    </citation>
    <scope>NUCLEOTIDE SEQUENCE</scope>
</reference>
<dbReference type="Proteomes" id="UP000013827">
    <property type="component" value="Unassembled WGS sequence"/>
</dbReference>
<proteinExistence type="predicted"/>
<accession>A0A0D3IGV9</accession>
<dbReference type="InterPro" id="IPR036465">
    <property type="entry name" value="vWFA_dom_sf"/>
</dbReference>
<name>A0A0D3IGV9_EMIH1</name>
<dbReference type="SUPFAM" id="SSF53300">
    <property type="entry name" value="vWA-like"/>
    <property type="match status" value="1"/>
</dbReference>
<dbReference type="EnsemblProtists" id="EOD10494">
    <property type="protein sequence ID" value="EOD10494"/>
    <property type="gene ID" value="EMIHUDRAFT_215744"/>
</dbReference>
<protein>
    <recommendedName>
        <fullName evidence="3">VWFA domain-containing protein</fullName>
    </recommendedName>
</protein>
<dbReference type="InterPro" id="IPR002035">
    <property type="entry name" value="VWF_A"/>
</dbReference>
<dbReference type="HOGENOM" id="CLU_635278_0_0_1"/>
<dbReference type="CDD" id="cd01450">
    <property type="entry name" value="vWFA_subfamily_ECM"/>
    <property type="match status" value="1"/>
</dbReference>
<keyword evidence="5" id="KW-1185">Reference proteome</keyword>
<evidence type="ECO:0000256" key="2">
    <source>
        <dbReference type="SAM" id="SignalP"/>
    </source>
</evidence>
<dbReference type="SMART" id="SM00327">
    <property type="entry name" value="VWA"/>
    <property type="match status" value="1"/>
</dbReference>
<evidence type="ECO:0000259" key="3">
    <source>
        <dbReference type="PROSITE" id="PS50234"/>
    </source>
</evidence>
<feature type="signal peptide" evidence="2">
    <location>
        <begin position="1"/>
        <end position="24"/>
    </location>
</feature>
<feature type="chain" id="PRO_5044213601" description="VWFA domain-containing protein" evidence="2">
    <location>
        <begin position="25"/>
        <end position="432"/>
    </location>
</feature>
<dbReference type="PaxDb" id="2903-EOD10494"/>
<keyword evidence="2" id="KW-0732">Signal</keyword>
<reference evidence="4" key="2">
    <citation type="submission" date="2024-10" db="UniProtKB">
        <authorList>
            <consortium name="EnsemblProtists"/>
        </authorList>
    </citation>
    <scope>IDENTIFICATION</scope>
</reference>
<dbReference type="GeneID" id="17256559"/>
<dbReference type="KEGG" id="ehx:EMIHUDRAFT_215744"/>
<organism evidence="4 5">
    <name type="scientific">Emiliania huxleyi (strain CCMP1516)</name>
    <dbReference type="NCBI Taxonomy" id="280463"/>
    <lineage>
        <taxon>Eukaryota</taxon>
        <taxon>Haptista</taxon>
        <taxon>Haptophyta</taxon>
        <taxon>Prymnesiophyceae</taxon>
        <taxon>Isochrysidales</taxon>
        <taxon>Noelaerhabdaceae</taxon>
        <taxon>Emiliania</taxon>
    </lineage>
</organism>
<evidence type="ECO:0000313" key="5">
    <source>
        <dbReference type="Proteomes" id="UP000013827"/>
    </source>
</evidence>
<evidence type="ECO:0000313" key="4">
    <source>
        <dbReference type="EnsemblProtists" id="EOD10494"/>
    </source>
</evidence>
<dbReference type="PANTHER" id="PTHR24020">
    <property type="entry name" value="COLLAGEN ALPHA"/>
    <property type="match status" value="1"/>
</dbReference>
<dbReference type="Gene3D" id="3.40.50.410">
    <property type="entry name" value="von Willebrand factor, type A domain"/>
    <property type="match status" value="1"/>
</dbReference>
<dbReference type="InterPro" id="IPR050525">
    <property type="entry name" value="ECM_Assembly_Org"/>
</dbReference>
<feature type="region of interest" description="Disordered" evidence="1">
    <location>
        <begin position="413"/>
        <end position="432"/>
    </location>
</feature>
<dbReference type="Pfam" id="PF00092">
    <property type="entry name" value="VWA"/>
    <property type="match status" value="1"/>
</dbReference>
<feature type="domain" description="VWFA" evidence="3">
    <location>
        <begin position="34"/>
        <end position="247"/>
    </location>
</feature>
<evidence type="ECO:0000256" key="1">
    <source>
        <dbReference type="SAM" id="MobiDB-lite"/>
    </source>
</evidence>
<dbReference type="STRING" id="2903.R1DPA1"/>
<dbReference type="AlphaFoldDB" id="A0A0D3IGV9"/>